<evidence type="ECO:0000313" key="1">
    <source>
        <dbReference type="EMBL" id="KAJ3097698.1"/>
    </source>
</evidence>
<protein>
    <submittedName>
        <fullName evidence="1">Uncharacterized protein</fullName>
    </submittedName>
</protein>
<proteinExistence type="predicted"/>
<dbReference type="AlphaFoldDB" id="A0AAD5XDC3"/>
<accession>A0AAD5XDC3</accession>
<organism evidence="1 2">
    <name type="scientific">Physocladia obscura</name>
    <dbReference type="NCBI Taxonomy" id="109957"/>
    <lineage>
        <taxon>Eukaryota</taxon>
        <taxon>Fungi</taxon>
        <taxon>Fungi incertae sedis</taxon>
        <taxon>Chytridiomycota</taxon>
        <taxon>Chytridiomycota incertae sedis</taxon>
        <taxon>Chytridiomycetes</taxon>
        <taxon>Chytridiales</taxon>
        <taxon>Chytriomycetaceae</taxon>
        <taxon>Physocladia</taxon>
    </lineage>
</organism>
<dbReference type="EMBL" id="JADGJH010002484">
    <property type="protein sequence ID" value="KAJ3097698.1"/>
    <property type="molecule type" value="Genomic_DNA"/>
</dbReference>
<gene>
    <name evidence="1" type="ORF">HK100_005282</name>
</gene>
<name>A0AAD5XDC3_9FUNG</name>
<sequence length="141" mass="15406">MNLYPAIAEGIRETICVRKIQAGDKKRATDAAAEVERMRLLVEKDQLKASGSLAAFHMRNSSNGGLLRSGGVLSKENLSVSAVVRAISVRSRRASSIAQDISALANDNTANTQSLVESPLNLKRMVLTIRQKTKQQKLDTW</sequence>
<dbReference type="Proteomes" id="UP001211907">
    <property type="component" value="Unassembled WGS sequence"/>
</dbReference>
<keyword evidence="2" id="KW-1185">Reference proteome</keyword>
<reference evidence="1" key="1">
    <citation type="submission" date="2020-05" db="EMBL/GenBank/DDBJ databases">
        <title>Phylogenomic resolution of chytrid fungi.</title>
        <authorList>
            <person name="Stajich J.E."/>
            <person name="Amses K."/>
            <person name="Simmons R."/>
            <person name="Seto K."/>
            <person name="Myers J."/>
            <person name="Bonds A."/>
            <person name="Quandt C.A."/>
            <person name="Barry K."/>
            <person name="Liu P."/>
            <person name="Grigoriev I."/>
            <person name="Longcore J.E."/>
            <person name="James T.Y."/>
        </authorList>
    </citation>
    <scope>NUCLEOTIDE SEQUENCE</scope>
    <source>
        <strain evidence="1">JEL0513</strain>
    </source>
</reference>
<comment type="caution">
    <text evidence="1">The sequence shown here is derived from an EMBL/GenBank/DDBJ whole genome shotgun (WGS) entry which is preliminary data.</text>
</comment>
<evidence type="ECO:0000313" key="2">
    <source>
        <dbReference type="Proteomes" id="UP001211907"/>
    </source>
</evidence>